<keyword evidence="4" id="KW-1185">Reference proteome</keyword>
<accession>A0A641AQR4</accession>
<dbReference type="AlphaFoldDB" id="A0A641AQR4"/>
<dbReference type="Gene3D" id="1.10.10.10">
    <property type="entry name" value="Winged helix-like DNA-binding domain superfamily/Winged helix DNA-binding domain"/>
    <property type="match status" value="1"/>
</dbReference>
<dbReference type="Proteomes" id="UP001515100">
    <property type="component" value="Unassembled WGS sequence"/>
</dbReference>
<gene>
    <name evidence="3" type="ORF">ESP62_008750</name>
</gene>
<comment type="caution">
    <text evidence="3">The sequence shown here is derived from an EMBL/GenBank/DDBJ whole genome shotgun (WGS) entry which is preliminary data.</text>
</comment>
<evidence type="ECO:0000313" key="4">
    <source>
        <dbReference type="Proteomes" id="UP001515100"/>
    </source>
</evidence>
<dbReference type="SUPFAM" id="SSF46785">
    <property type="entry name" value="Winged helix' DNA-binding domain"/>
    <property type="match status" value="1"/>
</dbReference>
<protein>
    <submittedName>
        <fullName evidence="3">PadR family transcriptional regulator</fullName>
    </submittedName>
</protein>
<evidence type="ECO:0000259" key="2">
    <source>
        <dbReference type="Pfam" id="PF10400"/>
    </source>
</evidence>
<feature type="domain" description="Transcription regulator PadR C-terminal" evidence="2">
    <location>
        <begin position="92"/>
        <end position="166"/>
    </location>
</feature>
<dbReference type="InterPro" id="IPR036388">
    <property type="entry name" value="WH-like_DNA-bd_sf"/>
</dbReference>
<dbReference type="InterPro" id="IPR036390">
    <property type="entry name" value="WH_DNA-bd_sf"/>
</dbReference>
<dbReference type="InterPro" id="IPR005149">
    <property type="entry name" value="Tscrpt_reg_PadR_N"/>
</dbReference>
<proteinExistence type="predicted"/>
<dbReference type="RefSeq" id="WP_129182669.1">
    <property type="nucleotide sequence ID" value="NZ_JAGIOG010000001.1"/>
</dbReference>
<sequence length="182" mass="20242">MSVRQGILALLSQRPMYGAQLRSEFEDRTGGTWPLNIGQVYTTIARLQRDGLVEDDVEPDDEGRKEYALTDAGRAEVAAWWSSAAPPTSDPRDELTIKLALGVTMPGVDVADVVQRQRAAGMQRLQELTAEKRRGPRDLASELVLERRIFDAEALVRWLDHVEGRLSQSAPSDHPLIPQENA</sequence>
<name>A0A641AQR4_9ACTN</name>
<evidence type="ECO:0000259" key="1">
    <source>
        <dbReference type="Pfam" id="PF03551"/>
    </source>
</evidence>
<dbReference type="InterPro" id="IPR018309">
    <property type="entry name" value="Tscrpt_reg_PadR_C"/>
</dbReference>
<dbReference type="Pfam" id="PF03551">
    <property type="entry name" value="PadR"/>
    <property type="match status" value="1"/>
</dbReference>
<organism evidence="3 4">
    <name type="scientific">Aeromicrobium fastidiosum</name>
    <dbReference type="NCBI Taxonomy" id="52699"/>
    <lineage>
        <taxon>Bacteria</taxon>
        <taxon>Bacillati</taxon>
        <taxon>Actinomycetota</taxon>
        <taxon>Actinomycetes</taxon>
        <taxon>Propionibacteriales</taxon>
        <taxon>Nocardioidaceae</taxon>
        <taxon>Aeromicrobium</taxon>
    </lineage>
</organism>
<evidence type="ECO:0000313" key="3">
    <source>
        <dbReference type="EMBL" id="KAA1378432.1"/>
    </source>
</evidence>
<dbReference type="EMBL" id="SDPP02000002">
    <property type="protein sequence ID" value="KAA1378432.1"/>
    <property type="molecule type" value="Genomic_DNA"/>
</dbReference>
<dbReference type="OrthoDB" id="3186544at2"/>
<dbReference type="Pfam" id="PF10400">
    <property type="entry name" value="Vir_act_alpha_C"/>
    <property type="match status" value="1"/>
</dbReference>
<reference evidence="3" key="1">
    <citation type="submission" date="2019-09" db="EMBL/GenBank/DDBJ databases">
        <authorList>
            <person name="Li J."/>
        </authorList>
    </citation>
    <scope>NUCLEOTIDE SEQUENCE [LARGE SCALE GENOMIC DNA]</scope>
    <source>
        <strain evidence="3">NRBC 14897</strain>
    </source>
</reference>
<dbReference type="PANTHER" id="PTHR43252:SF6">
    <property type="entry name" value="NEGATIVE TRANSCRIPTION REGULATOR PADR"/>
    <property type="match status" value="1"/>
</dbReference>
<dbReference type="PANTHER" id="PTHR43252">
    <property type="entry name" value="TRANSCRIPTIONAL REGULATOR YQJI"/>
    <property type="match status" value="1"/>
</dbReference>
<feature type="domain" description="Transcription regulator PadR N-terminal" evidence="1">
    <location>
        <begin position="7"/>
        <end position="78"/>
    </location>
</feature>